<gene>
    <name evidence="7" type="ORF">SVUK_LOCUS17506</name>
</gene>
<evidence type="ECO:0000259" key="6">
    <source>
        <dbReference type="PROSITE" id="PS50023"/>
    </source>
</evidence>
<dbReference type="SUPFAM" id="SSF57716">
    <property type="entry name" value="Glucocorticoid receptor-like (DNA-binding domain)"/>
    <property type="match status" value="1"/>
</dbReference>
<evidence type="ECO:0000256" key="1">
    <source>
        <dbReference type="ARBA" id="ARBA00022723"/>
    </source>
</evidence>
<organism evidence="7 8">
    <name type="scientific">Strongylus vulgaris</name>
    <name type="common">Blood worm</name>
    <dbReference type="NCBI Taxonomy" id="40348"/>
    <lineage>
        <taxon>Eukaryota</taxon>
        <taxon>Metazoa</taxon>
        <taxon>Ecdysozoa</taxon>
        <taxon>Nematoda</taxon>
        <taxon>Chromadorea</taxon>
        <taxon>Rhabditida</taxon>
        <taxon>Rhabditina</taxon>
        <taxon>Rhabditomorpha</taxon>
        <taxon>Strongyloidea</taxon>
        <taxon>Strongylidae</taxon>
        <taxon>Strongylus</taxon>
    </lineage>
</organism>
<name>A0A3P7LTT3_STRVU</name>
<evidence type="ECO:0000256" key="3">
    <source>
        <dbReference type="ARBA" id="ARBA00022833"/>
    </source>
</evidence>
<evidence type="ECO:0000256" key="5">
    <source>
        <dbReference type="PROSITE-ProRule" id="PRU00125"/>
    </source>
</evidence>
<keyword evidence="1 5" id="KW-0479">Metal-binding</keyword>
<dbReference type="PROSITE" id="PS50023">
    <property type="entry name" value="LIM_DOMAIN_2"/>
    <property type="match status" value="1"/>
</dbReference>
<dbReference type="AlphaFoldDB" id="A0A3P7LTT3"/>
<evidence type="ECO:0000256" key="2">
    <source>
        <dbReference type="ARBA" id="ARBA00022737"/>
    </source>
</evidence>
<dbReference type="Proteomes" id="UP000270094">
    <property type="component" value="Unassembled WGS sequence"/>
</dbReference>
<keyword evidence="3 5" id="KW-0862">Zinc</keyword>
<dbReference type="SMART" id="SM00132">
    <property type="entry name" value="LIM"/>
    <property type="match status" value="1"/>
</dbReference>
<dbReference type="OrthoDB" id="25414at2759"/>
<accession>A0A3P7LTT3</accession>
<sequence length="97" mass="10937">MQDVKLWTGRFAPRCGICEKPIIPKENSKERVKIFAMDSNYHPECFKCEKCGVPFSTTVVTSRIDFGGEPGCFPFNQHLYCKLCNSQNCFIGADSCS</sequence>
<dbReference type="GO" id="GO:0046872">
    <property type="term" value="F:metal ion binding"/>
    <property type="evidence" value="ECO:0007669"/>
    <property type="project" value="UniProtKB-KW"/>
</dbReference>
<evidence type="ECO:0000313" key="8">
    <source>
        <dbReference type="Proteomes" id="UP000270094"/>
    </source>
</evidence>
<dbReference type="PANTHER" id="PTHR24207:SF2">
    <property type="entry name" value="ZYX102 PROTEIN"/>
    <property type="match status" value="1"/>
</dbReference>
<evidence type="ECO:0000313" key="7">
    <source>
        <dbReference type="EMBL" id="VDM82508.1"/>
    </source>
</evidence>
<dbReference type="FunFam" id="2.10.110.10:FF:000057">
    <property type="entry name" value="Zyxin"/>
    <property type="match status" value="1"/>
</dbReference>
<dbReference type="Gene3D" id="2.10.110.10">
    <property type="entry name" value="Cysteine Rich Protein"/>
    <property type="match status" value="1"/>
</dbReference>
<proteinExistence type="predicted"/>
<keyword evidence="8" id="KW-1185">Reference proteome</keyword>
<dbReference type="Pfam" id="PF00412">
    <property type="entry name" value="LIM"/>
    <property type="match status" value="1"/>
</dbReference>
<evidence type="ECO:0000256" key="4">
    <source>
        <dbReference type="ARBA" id="ARBA00023038"/>
    </source>
</evidence>
<keyword evidence="2" id="KW-0677">Repeat</keyword>
<dbReference type="PANTHER" id="PTHR24207">
    <property type="entry name" value="ZYX102 PROTEIN"/>
    <property type="match status" value="1"/>
</dbReference>
<dbReference type="EMBL" id="UYYB01118005">
    <property type="protein sequence ID" value="VDM82508.1"/>
    <property type="molecule type" value="Genomic_DNA"/>
</dbReference>
<keyword evidence="4 5" id="KW-0440">LIM domain</keyword>
<reference evidence="7 8" key="1">
    <citation type="submission" date="2018-11" db="EMBL/GenBank/DDBJ databases">
        <authorList>
            <consortium name="Pathogen Informatics"/>
        </authorList>
    </citation>
    <scope>NUCLEOTIDE SEQUENCE [LARGE SCALE GENOMIC DNA]</scope>
</reference>
<dbReference type="InterPro" id="IPR001781">
    <property type="entry name" value="Znf_LIM"/>
</dbReference>
<protein>
    <recommendedName>
        <fullName evidence="6">LIM zinc-binding domain-containing protein</fullName>
    </recommendedName>
</protein>
<feature type="domain" description="LIM zinc-binding" evidence="6">
    <location>
        <begin position="13"/>
        <end position="91"/>
    </location>
</feature>